<name>A0A7T8GQR8_CALRO</name>
<gene>
    <name evidence="2" type="ORF">FKW44_020988</name>
</gene>
<protein>
    <submittedName>
        <fullName evidence="2">Uncharacterized protein</fullName>
    </submittedName>
</protein>
<evidence type="ECO:0000313" key="3">
    <source>
        <dbReference type="Proteomes" id="UP000595437"/>
    </source>
</evidence>
<sequence>MLGVSRVFIWRTKKNIKKTGKPTRNPEQRKKRSVSTPRLTKAVAGKILRNPPAQ</sequence>
<reference evidence="3" key="1">
    <citation type="submission" date="2021-01" db="EMBL/GenBank/DDBJ databases">
        <title>Caligus Genome Assembly.</title>
        <authorList>
            <person name="Gallardo-Escarate C."/>
        </authorList>
    </citation>
    <scope>NUCLEOTIDE SEQUENCE [LARGE SCALE GENOMIC DNA]</scope>
</reference>
<evidence type="ECO:0000256" key="1">
    <source>
        <dbReference type="SAM" id="MobiDB-lite"/>
    </source>
</evidence>
<accession>A0A7T8GQR8</accession>
<dbReference type="Proteomes" id="UP000595437">
    <property type="component" value="Chromosome 15"/>
</dbReference>
<organism evidence="2 3">
    <name type="scientific">Caligus rogercresseyi</name>
    <name type="common">Sea louse</name>
    <dbReference type="NCBI Taxonomy" id="217165"/>
    <lineage>
        <taxon>Eukaryota</taxon>
        <taxon>Metazoa</taxon>
        <taxon>Ecdysozoa</taxon>
        <taxon>Arthropoda</taxon>
        <taxon>Crustacea</taxon>
        <taxon>Multicrustacea</taxon>
        <taxon>Hexanauplia</taxon>
        <taxon>Copepoda</taxon>
        <taxon>Siphonostomatoida</taxon>
        <taxon>Caligidae</taxon>
        <taxon>Caligus</taxon>
    </lineage>
</organism>
<feature type="region of interest" description="Disordered" evidence="1">
    <location>
        <begin position="13"/>
        <end position="54"/>
    </location>
</feature>
<keyword evidence="3" id="KW-1185">Reference proteome</keyword>
<proteinExistence type="predicted"/>
<evidence type="ECO:0000313" key="2">
    <source>
        <dbReference type="EMBL" id="QQP36018.1"/>
    </source>
</evidence>
<dbReference type="EMBL" id="CP045904">
    <property type="protein sequence ID" value="QQP36018.1"/>
    <property type="molecule type" value="Genomic_DNA"/>
</dbReference>
<dbReference type="AlphaFoldDB" id="A0A7T8GQR8"/>